<dbReference type="Pfam" id="PF08819">
    <property type="entry name" value="DUF1802"/>
    <property type="match status" value="1"/>
</dbReference>
<dbReference type="EMBL" id="CP051167">
    <property type="protein sequence ID" value="QIZ69426.1"/>
    <property type="molecule type" value="Genomic_DNA"/>
</dbReference>
<dbReference type="KEGG" id="oxy:HCG48_01530"/>
<name>A0A6H1TT85_9CYAN</name>
<dbReference type="PIRSF" id="PIRSF018957">
    <property type="entry name" value="UCP018957"/>
    <property type="match status" value="1"/>
</dbReference>
<gene>
    <name evidence="1" type="ORF">HCG48_01530</name>
</gene>
<reference evidence="1 2" key="1">
    <citation type="submission" date="2020-04" db="EMBL/GenBank/DDBJ databases">
        <authorList>
            <person name="Basu S."/>
            <person name="Maruthanayagam V."/>
            <person name="Chakraborty S."/>
            <person name="Pramanik A."/>
            <person name="Mukherjee J."/>
            <person name="Brink B."/>
        </authorList>
    </citation>
    <scope>NUCLEOTIDE SEQUENCE [LARGE SCALE GENOMIC DNA]</scope>
    <source>
        <strain evidence="1 2">AP17</strain>
    </source>
</reference>
<dbReference type="InterPro" id="IPR008307">
    <property type="entry name" value="UCP018957"/>
</dbReference>
<organism evidence="1 2">
    <name type="scientific">Oxynema aestuarii AP17</name>
    <dbReference type="NCBI Taxonomy" id="2064643"/>
    <lineage>
        <taxon>Bacteria</taxon>
        <taxon>Bacillati</taxon>
        <taxon>Cyanobacteriota</taxon>
        <taxon>Cyanophyceae</taxon>
        <taxon>Oscillatoriophycideae</taxon>
        <taxon>Oscillatoriales</taxon>
        <taxon>Oscillatoriaceae</taxon>
        <taxon>Oxynema</taxon>
        <taxon>Oxynema aestuarii</taxon>
    </lineage>
</organism>
<evidence type="ECO:0000313" key="2">
    <source>
        <dbReference type="Proteomes" id="UP000500857"/>
    </source>
</evidence>
<dbReference type="AlphaFoldDB" id="A0A6H1TT85"/>
<dbReference type="RefSeq" id="WP_168567583.1">
    <property type="nucleotide sequence ID" value="NZ_CP051167.1"/>
</dbReference>
<proteinExistence type="predicted"/>
<protein>
    <submittedName>
        <fullName evidence="1">DUF1802 family protein</fullName>
    </submittedName>
</protein>
<dbReference type="InterPro" id="IPR014923">
    <property type="entry name" value="DUF1802"/>
</dbReference>
<evidence type="ECO:0000313" key="1">
    <source>
        <dbReference type="EMBL" id="QIZ69426.1"/>
    </source>
</evidence>
<dbReference type="Proteomes" id="UP000500857">
    <property type="component" value="Chromosome"/>
</dbReference>
<accession>A0A6H1TT85</accession>
<sequence>MSEMMTHALKEWAIAVEALERGETIVLLRKGGIRERGGKFTIDRDRVLLYPTYEHQKPELLKPEYARKVTPVESGWHPETVRIGSWAQITDILPVGDRAAVSAVLPYHIWTDRLTEDRLKWKPQQPLYVLLLRVFRLAQVRQIPYREGYGGCRSWIELTDAIAIADSSPVLTEAEYRSRSQAVRDRLAEAVTPSP</sequence>
<keyword evidence="2" id="KW-1185">Reference proteome</keyword>